<keyword evidence="1" id="KW-1133">Transmembrane helix</keyword>
<proteinExistence type="predicted"/>
<dbReference type="AlphaFoldDB" id="A0A3P3XMR1"/>
<feature type="transmembrane region" description="Helical" evidence="1">
    <location>
        <begin position="167"/>
        <end position="185"/>
    </location>
</feature>
<feature type="transmembrane region" description="Helical" evidence="1">
    <location>
        <begin position="72"/>
        <end position="94"/>
    </location>
</feature>
<feature type="transmembrane region" description="Helical" evidence="1">
    <location>
        <begin position="191"/>
        <end position="212"/>
    </location>
</feature>
<organism evidence="2">
    <name type="scientific">uncultured spirochete</name>
    <dbReference type="NCBI Taxonomy" id="156406"/>
    <lineage>
        <taxon>Bacteria</taxon>
        <taxon>Pseudomonadati</taxon>
        <taxon>Spirochaetota</taxon>
        <taxon>Spirochaetia</taxon>
        <taxon>Spirochaetales</taxon>
        <taxon>environmental samples</taxon>
    </lineage>
</organism>
<evidence type="ECO:0000256" key="1">
    <source>
        <dbReference type="SAM" id="Phobius"/>
    </source>
</evidence>
<feature type="transmembrane region" description="Helical" evidence="1">
    <location>
        <begin position="115"/>
        <end position="136"/>
    </location>
</feature>
<feature type="transmembrane region" description="Helical" evidence="1">
    <location>
        <begin position="142"/>
        <end position="160"/>
    </location>
</feature>
<accession>A0A3P3XMR1</accession>
<evidence type="ECO:0000313" key="2">
    <source>
        <dbReference type="EMBL" id="SLM17544.1"/>
    </source>
</evidence>
<dbReference type="EMBL" id="FWDO01000004">
    <property type="protein sequence ID" value="SLM17544.1"/>
    <property type="molecule type" value="Genomic_DNA"/>
</dbReference>
<keyword evidence="1" id="KW-0472">Membrane</keyword>
<feature type="transmembrane region" description="Helical" evidence="1">
    <location>
        <begin position="37"/>
        <end position="60"/>
    </location>
</feature>
<gene>
    <name evidence="2" type="ORF">SPIRO4BDMA_40113</name>
</gene>
<protein>
    <submittedName>
        <fullName evidence="2">Uncharacterized protein</fullName>
    </submittedName>
</protein>
<name>A0A3P3XMR1_9SPIR</name>
<sequence length="215" mass="23338">MNISDQKLQEFESTLKEIRDAAISDSKLFSDHDFRRAIIWLSFGFSIVITAFCVAGHALIGNGDAATTHAAILMFWIFIILLAIGGTIKITLISKIMARKNKTLFSVLRIVYGRGPLAVIIAAIVSIVVTSAFFMTAGPGSLAIPLSAMFISFGVFALDLRIRLPEFRALGWSLLILGSTALFFVQESPWLWGGLVWGGSFFALGVAGLFAMRAS</sequence>
<keyword evidence="1" id="KW-0812">Transmembrane</keyword>
<reference evidence="2" key="1">
    <citation type="submission" date="2017-02" db="EMBL/GenBank/DDBJ databases">
        <authorList>
            <person name="Regsiter A."/>
            <person name="William W."/>
        </authorList>
    </citation>
    <scope>NUCLEOTIDE SEQUENCE</scope>
    <source>
        <strain evidence="2">BdmA 4</strain>
    </source>
</reference>